<evidence type="ECO:0000313" key="2">
    <source>
        <dbReference type="EMBL" id="GLJ62956.1"/>
    </source>
</evidence>
<evidence type="ECO:0000259" key="1">
    <source>
        <dbReference type="Pfam" id="PF03364"/>
    </source>
</evidence>
<dbReference type="PANTHER" id="PTHR33824">
    <property type="entry name" value="POLYKETIDE CYCLASE/DEHYDRASE AND LIPID TRANSPORT SUPERFAMILY PROTEIN"/>
    <property type="match status" value="1"/>
</dbReference>
<comment type="caution">
    <text evidence="2">The sequence shown here is derived from an EMBL/GenBank/DDBJ whole genome shotgun (WGS) entry which is preliminary data.</text>
</comment>
<organism evidence="2 3">
    <name type="scientific">Microbacterium barkeri</name>
    <dbReference type="NCBI Taxonomy" id="33917"/>
    <lineage>
        <taxon>Bacteria</taxon>
        <taxon>Bacillati</taxon>
        <taxon>Actinomycetota</taxon>
        <taxon>Actinomycetes</taxon>
        <taxon>Micrococcales</taxon>
        <taxon>Microbacteriaceae</taxon>
        <taxon>Microbacterium</taxon>
    </lineage>
</organism>
<dbReference type="AlphaFoldDB" id="A0A9W6H5E8"/>
<name>A0A9W6H5E8_9MICO</name>
<reference evidence="2" key="1">
    <citation type="journal article" date="2014" name="Int. J. Syst. Evol. Microbiol.">
        <title>Complete genome sequence of Corynebacterium casei LMG S-19264T (=DSM 44701T), isolated from a smear-ripened cheese.</title>
        <authorList>
            <consortium name="US DOE Joint Genome Institute (JGI-PGF)"/>
            <person name="Walter F."/>
            <person name="Albersmeier A."/>
            <person name="Kalinowski J."/>
            <person name="Ruckert C."/>
        </authorList>
    </citation>
    <scope>NUCLEOTIDE SEQUENCE</scope>
    <source>
        <strain evidence="2">VKM Ac-1020</strain>
    </source>
</reference>
<dbReference type="Proteomes" id="UP001142462">
    <property type="component" value="Unassembled WGS sequence"/>
</dbReference>
<keyword evidence="3" id="KW-1185">Reference proteome</keyword>
<dbReference type="Gene3D" id="3.30.530.20">
    <property type="match status" value="1"/>
</dbReference>
<dbReference type="InterPro" id="IPR023393">
    <property type="entry name" value="START-like_dom_sf"/>
</dbReference>
<gene>
    <name evidence="2" type="ORF">GCM10017576_30870</name>
</gene>
<reference evidence="2" key="2">
    <citation type="submission" date="2023-01" db="EMBL/GenBank/DDBJ databases">
        <authorList>
            <person name="Sun Q."/>
            <person name="Evtushenko L."/>
        </authorList>
    </citation>
    <scope>NUCLEOTIDE SEQUENCE</scope>
    <source>
        <strain evidence="2">VKM Ac-1020</strain>
    </source>
</reference>
<feature type="domain" description="Coenzyme Q-binding protein COQ10 START" evidence="1">
    <location>
        <begin position="18"/>
        <end position="111"/>
    </location>
</feature>
<dbReference type="EMBL" id="BSEJ01000020">
    <property type="protein sequence ID" value="GLJ62956.1"/>
    <property type="molecule type" value="Genomic_DNA"/>
</dbReference>
<dbReference type="Pfam" id="PF03364">
    <property type="entry name" value="Polyketide_cyc"/>
    <property type="match status" value="1"/>
</dbReference>
<dbReference type="InterPro" id="IPR047137">
    <property type="entry name" value="ORF3"/>
</dbReference>
<accession>A0A9W6H5E8</accession>
<dbReference type="SUPFAM" id="SSF55961">
    <property type="entry name" value="Bet v1-like"/>
    <property type="match status" value="1"/>
</dbReference>
<sequence>MRPAEAHMRTALTGEIDVDAPPGEVYARWRDVEGFPEFVELVESVRRVDDIRSFWTVRLGRTPQTFYADIVDDVPERRICWQSTDGALHSGRVEFAPRDGGTHVALETTWDAPDPFAAIGLPLDLDHDLAQRDLERFKRLVEERNRAAH</sequence>
<evidence type="ECO:0000313" key="3">
    <source>
        <dbReference type="Proteomes" id="UP001142462"/>
    </source>
</evidence>
<dbReference type="PANTHER" id="PTHR33824:SF7">
    <property type="entry name" value="POLYKETIDE CYCLASE_DEHYDRASE AND LIPID TRANSPORT SUPERFAMILY PROTEIN"/>
    <property type="match status" value="1"/>
</dbReference>
<proteinExistence type="predicted"/>
<dbReference type="CDD" id="cd07817">
    <property type="entry name" value="SRPBCC_8"/>
    <property type="match status" value="1"/>
</dbReference>
<protein>
    <recommendedName>
        <fullName evidence="1">Coenzyme Q-binding protein COQ10 START domain-containing protein</fullName>
    </recommendedName>
</protein>
<dbReference type="InterPro" id="IPR005031">
    <property type="entry name" value="COQ10_START"/>
</dbReference>